<dbReference type="Proteomes" id="UP000186400">
    <property type="component" value="Unassembled WGS sequence"/>
</dbReference>
<name>A0A1N6PJB4_9SPIO</name>
<reference evidence="1 2" key="1">
    <citation type="submission" date="2017-01" db="EMBL/GenBank/DDBJ databases">
        <authorList>
            <person name="Mah S.A."/>
            <person name="Swanson W.J."/>
            <person name="Moy G.W."/>
            <person name="Vacquier V.D."/>
        </authorList>
    </citation>
    <scope>NUCLEOTIDE SEQUENCE [LARGE SCALE GENOMIC DNA]</scope>
    <source>
        <strain evidence="1 2">ASpG1</strain>
    </source>
</reference>
<dbReference type="EMBL" id="FTMS01000003">
    <property type="protein sequence ID" value="SIQ04454.1"/>
    <property type="molecule type" value="Genomic_DNA"/>
</dbReference>
<sequence>MWSTPAPCLTAIGEMLMGKISNEARQQYFERIKEYKHTAEAILQREKSLLKVIAGDQSGASYKYLTLAEDRLNMASYFLLQNALSVTLLGVKNEAFLNDARKSCYQSVIYLEEVVSSHIDLPFSEYSEFLESIDGISDENRYRLARKLGFTIQSVVDAFGRNSKWRWSFVELEGRYAAVAKNLVNFKTFLAGMDPQEEGYQARMGMLELIIYLLSQSADRYREKYELSTLRIDDFKRAISFLAALRRIYTVLGEAEKAEDVKKKMEVWKAKMDADEKNQAQQRKRKG</sequence>
<dbReference type="AlphaFoldDB" id="A0A1N6PJB4"/>
<gene>
    <name evidence="1" type="ORF">SAMN05920897_1036</name>
</gene>
<evidence type="ECO:0000313" key="2">
    <source>
        <dbReference type="Proteomes" id="UP000186400"/>
    </source>
</evidence>
<evidence type="ECO:0000313" key="1">
    <source>
        <dbReference type="EMBL" id="SIQ04454.1"/>
    </source>
</evidence>
<protein>
    <submittedName>
        <fullName evidence="1">Uncharacterized protein</fullName>
    </submittedName>
</protein>
<organism evidence="1 2">
    <name type="scientific">Alkalispirochaeta americana</name>
    <dbReference type="NCBI Taxonomy" id="159291"/>
    <lineage>
        <taxon>Bacteria</taxon>
        <taxon>Pseudomonadati</taxon>
        <taxon>Spirochaetota</taxon>
        <taxon>Spirochaetia</taxon>
        <taxon>Spirochaetales</taxon>
        <taxon>Spirochaetaceae</taxon>
        <taxon>Alkalispirochaeta</taxon>
    </lineage>
</organism>
<keyword evidence="2" id="KW-1185">Reference proteome</keyword>
<proteinExistence type="predicted"/>
<accession>A0A1N6PJB4</accession>
<dbReference type="STRING" id="159291.SAMN05920897_1036"/>